<evidence type="ECO:0000313" key="4">
    <source>
        <dbReference type="Proteomes" id="UP000005143"/>
    </source>
</evidence>
<sequence>MPPTLPLPFGRLPRSPIGPDPLRRIRVPHDLTPLVTRSPRERDPAAVGMSADGVERIWRDVERLYRHGVHPAIGLCIRREGQVVLDRTIGWARGGGPKDDRVPVEQRELATPETPFCIFSASKAITATVVHLLDERGALHVGDRVAEYVPEFAGRGKHRITIDHVLSHRAGIPNIRKQALDLDRIDDREFLLHELADAMVRTRPGSRLAYHAVSGGFVLAEIVHRVTGKDIRQVLREEILDPLGFRWTSYGVAEEDLPRVGLGYPTGPPPLPPLSTLLDRALGVPLDHVTEISNDPRFLRSIVPAGNVVSTPDELSRFFDLLRAGGTLDGVRILEPKTIRRAIVERSHREIDLSLGAPLRHASGYMLGAKALSLYGPDTDSAFGHLGFTNVLGWADPRRELAVGLITSGKPAVAPHLPDFWALTRRIGLEAPKVERPLLHAA</sequence>
<reference evidence="3 4" key="1">
    <citation type="journal article" date="2013" name="Biodegradation">
        <title>Quantitative proteomic analysis of ibuprofen-degrading Patulibacter sp. strain I11.</title>
        <authorList>
            <person name="Almeida B."/>
            <person name="Kjeldal H."/>
            <person name="Lolas I."/>
            <person name="Knudsen A.D."/>
            <person name="Carvalho G."/>
            <person name="Nielsen K.L."/>
            <person name="Barreto Crespo M.T."/>
            <person name="Stensballe A."/>
            <person name="Nielsen J.L."/>
        </authorList>
    </citation>
    <scope>NUCLEOTIDE SEQUENCE [LARGE SCALE GENOMIC DNA]</scope>
    <source>
        <strain evidence="3 4">I11</strain>
    </source>
</reference>
<organism evidence="3 4">
    <name type="scientific">Patulibacter medicamentivorans</name>
    <dbReference type="NCBI Taxonomy" id="1097667"/>
    <lineage>
        <taxon>Bacteria</taxon>
        <taxon>Bacillati</taxon>
        <taxon>Actinomycetota</taxon>
        <taxon>Thermoleophilia</taxon>
        <taxon>Solirubrobacterales</taxon>
        <taxon>Patulibacteraceae</taxon>
        <taxon>Patulibacter</taxon>
    </lineage>
</organism>
<evidence type="ECO:0000256" key="1">
    <source>
        <dbReference type="SAM" id="MobiDB-lite"/>
    </source>
</evidence>
<dbReference type="Proteomes" id="UP000005143">
    <property type="component" value="Unassembled WGS sequence"/>
</dbReference>
<dbReference type="EMBL" id="AGUD01000207">
    <property type="protein sequence ID" value="EHN10643.1"/>
    <property type="molecule type" value="Genomic_DNA"/>
</dbReference>
<dbReference type="SUPFAM" id="SSF56601">
    <property type="entry name" value="beta-lactamase/transpeptidase-like"/>
    <property type="match status" value="1"/>
</dbReference>
<dbReference type="Pfam" id="PF00144">
    <property type="entry name" value="Beta-lactamase"/>
    <property type="match status" value="1"/>
</dbReference>
<name>H0E6P4_9ACTN</name>
<dbReference type="PANTHER" id="PTHR43319:SF3">
    <property type="entry name" value="BETA-LACTAMASE-RELATED DOMAIN-CONTAINING PROTEIN"/>
    <property type="match status" value="1"/>
</dbReference>
<dbReference type="InterPro" id="IPR012338">
    <property type="entry name" value="Beta-lactam/transpept-like"/>
</dbReference>
<evidence type="ECO:0000313" key="3">
    <source>
        <dbReference type="EMBL" id="EHN10643.1"/>
    </source>
</evidence>
<evidence type="ECO:0000259" key="2">
    <source>
        <dbReference type="Pfam" id="PF00144"/>
    </source>
</evidence>
<dbReference type="PANTHER" id="PTHR43319">
    <property type="entry name" value="BETA-LACTAMASE-RELATED"/>
    <property type="match status" value="1"/>
</dbReference>
<dbReference type="Gene3D" id="3.40.710.10">
    <property type="entry name" value="DD-peptidase/beta-lactamase superfamily"/>
    <property type="match status" value="1"/>
</dbReference>
<dbReference type="InterPro" id="IPR001466">
    <property type="entry name" value="Beta-lactam-related"/>
</dbReference>
<keyword evidence="4" id="KW-1185">Reference proteome</keyword>
<gene>
    <name evidence="3" type="ORF">PAI11_24950</name>
</gene>
<dbReference type="AlphaFoldDB" id="H0E6P4"/>
<feature type="domain" description="Beta-lactamase-related" evidence="2">
    <location>
        <begin position="62"/>
        <end position="416"/>
    </location>
</feature>
<accession>H0E6P4</accession>
<comment type="caution">
    <text evidence="3">The sequence shown here is derived from an EMBL/GenBank/DDBJ whole genome shotgun (WGS) entry which is preliminary data.</text>
</comment>
<dbReference type="InterPro" id="IPR052907">
    <property type="entry name" value="Beta-lactamase/esterase"/>
</dbReference>
<dbReference type="RefSeq" id="WP_007575545.1">
    <property type="nucleotide sequence ID" value="NZ_AGUD01000207.1"/>
</dbReference>
<feature type="region of interest" description="Disordered" evidence="1">
    <location>
        <begin position="1"/>
        <end position="25"/>
    </location>
</feature>
<protein>
    <submittedName>
        <fullName evidence="3">Esterase</fullName>
    </submittedName>
</protein>
<proteinExistence type="predicted"/>